<evidence type="ECO:0000313" key="2">
    <source>
        <dbReference type="EMBL" id="JAC69900.1"/>
    </source>
</evidence>
<name>A0A061RGT3_9CHLO</name>
<proteinExistence type="predicted"/>
<sequence length="47" mass="4938">VRIRMRSALASGKGASVSGLMGAAADSVRQRGPQLGQQQREIRSLDA</sequence>
<gene>
    <name evidence="2" type="ORF">TSPGSL018_5291</name>
</gene>
<dbReference type="AlphaFoldDB" id="A0A061RGT3"/>
<organism evidence="2">
    <name type="scientific">Tetraselmis sp. GSL018</name>
    <dbReference type="NCBI Taxonomy" id="582737"/>
    <lineage>
        <taxon>Eukaryota</taxon>
        <taxon>Viridiplantae</taxon>
        <taxon>Chlorophyta</taxon>
        <taxon>core chlorophytes</taxon>
        <taxon>Chlorodendrophyceae</taxon>
        <taxon>Chlorodendrales</taxon>
        <taxon>Chlorodendraceae</taxon>
        <taxon>Tetraselmis</taxon>
    </lineage>
</organism>
<evidence type="ECO:0000256" key="1">
    <source>
        <dbReference type="SAM" id="MobiDB-lite"/>
    </source>
</evidence>
<accession>A0A061RGT3</accession>
<reference evidence="2" key="1">
    <citation type="submission" date="2014-05" db="EMBL/GenBank/DDBJ databases">
        <title>The transcriptome of the halophilic microalga Tetraselmis sp. GSL018 isolated from the Great Salt Lake, Utah.</title>
        <authorList>
            <person name="Jinkerson R.E."/>
            <person name="D'Adamo S."/>
            <person name="Posewitz M.C."/>
        </authorList>
    </citation>
    <scope>NUCLEOTIDE SEQUENCE</scope>
    <source>
        <strain evidence="2">GSL018</strain>
    </source>
</reference>
<feature type="region of interest" description="Disordered" evidence="1">
    <location>
        <begin position="24"/>
        <end position="47"/>
    </location>
</feature>
<feature type="non-terminal residue" evidence="2">
    <location>
        <position position="1"/>
    </location>
</feature>
<feature type="compositionally biased region" description="Low complexity" evidence="1">
    <location>
        <begin position="30"/>
        <end position="39"/>
    </location>
</feature>
<dbReference type="EMBL" id="GBEZ01016338">
    <property type="protein sequence ID" value="JAC69900.1"/>
    <property type="molecule type" value="Transcribed_RNA"/>
</dbReference>
<protein>
    <submittedName>
        <fullName evidence="2">Uncharacterized protein</fullName>
    </submittedName>
</protein>